<name>A0AAV4J7U7_9GAST</name>
<keyword evidence="6" id="KW-1185">Reference proteome</keyword>
<dbReference type="PANTHER" id="PTHR13463">
    <property type="entry name" value="PROTEIN C10"/>
    <property type="match status" value="1"/>
</dbReference>
<accession>A0AAV4J7U7</accession>
<protein>
    <recommendedName>
        <fullName evidence="3">Protein C10</fullName>
    </recommendedName>
</protein>
<evidence type="ECO:0000313" key="5">
    <source>
        <dbReference type="EMBL" id="GFS18370.1"/>
    </source>
</evidence>
<dbReference type="AlphaFoldDB" id="A0AAV4J7U7"/>
<sequence length="126" mass="13948">MTSLGKQFTLSDCKAALQEILATFCLPDNAARLEEVRLAAGNNMLRAMQTVFPIAAQMQMNVIQQYGFLADGEGLVQFAKAVRMYEDQDQEVRQLNSRLRTFLIPPVNVPHPVAPLTINNSHNGSS</sequence>
<comment type="caution">
    <text evidence="5">The sequence shown here is derived from an EMBL/GenBank/DDBJ whole genome shotgun (WGS) entry which is preliminary data.</text>
</comment>
<dbReference type="InterPro" id="IPR026317">
    <property type="entry name" value="P_C10"/>
</dbReference>
<dbReference type="GO" id="GO:0005737">
    <property type="term" value="C:cytoplasm"/>
    <property type="evidence" value="ECO:0007669"/>
    <property type="project" value="UniProtKB-SubCell"/>
</dbReference>
<keyword evidence="4" id="KW-0963">Cytoplasm</keyword>
<dbReference type="Pfam" id="PF14974">
    <property type="entry name" value="P_C10"/>
    <property type="match status" value="1"/>
</dbReference>
<evidence type="ECO:0000256" key="1">
    <source>
        <dbReference type="ARBA" id="ARBA00004496"/>
    </source>
</evidence>
<evidence type="ECO:0000313" key="6">
    <source>
        <dbReference type="Proteomes" id="UP000762676"/>
    </source>
</evidence>
<evidence type="ECO:0000256" key="3">
    <source>
        <dbReference type="ARBA" id="ARBA00020502"/>
    </source>
</evidence>
<dbReference type="Proteomes" id="UP000762676">
    <property type="component" value="Unassembled WGS sequence"/>
</dbReference>
<reference evidence="5 6" key="1">
    <citation type="journal article" date="2021" name="Elife">
        <title>Chloroplast acquisition without the gene transfer in kleptoplastic sea slugs, Plakobranchus ocellatus.</title>
        <authorList>
            <person name="Maeda T."/>
            <person name="Takahashi S."/>
            <person name="Yoshida T."/>
            <person name="Shimamura S."/>
            <person name="Takaki Y."/>
            <person name="Nagai Y."/>
            <person name="Toyoda A."/>
            <person name="Suzuki Y."/>
            <person name="Arimoto A."/>
            <person name="Ishii H."/>
            <person name="Satoh N."/>
            <person name="Nishiyama T."/>
            <person name="Hasebe M."/>
            <person name="Maruyama T."/>
            <person name="Minagawa J."/>
            <person name="Obokata J."/>
            <person name="Shigenobu S."/>
        </authorList>
    </citation>
    <scope>NUCLEOTIDE SEQUENCE [LARGE SCALE GENOMIC DNA]</scope>
</reference>
<evidence type="ECO:0000256" key="4">
    <source>
        <dbReference type="ARBA" id="ARBA00022490"/>
    </source>
</evidence>
<comment type="subcellular location">
    <subcellularLocation>
        <location evidence="1">Cytoplasm</location>
    </subcellularLocation>
</comment>
<dbReference type="EMBL" id="BMAT01013693">
    <property type="protein sequence ID" value="GFS18370.1"/>
    <property type="molecule type" value="Genomic_DNA"/>
</dbReference>
<evidence type="ECO:0000256" key="2">
    <source>
        <dbReference type="ARBA" id="ARBA00007083"/>
    </source>
</evidence>
<dbReference type="PANTHER" id="PTHR13463:SF3">
    <property type="entry name" value="PROTEIN C10"/>
    <property type="match status" value="1"/>
</dbReference>
<organism evidence="5 6">
    <name type="scientific">Elysia marginata</name>
    <dbReference type="NCBI Taxonomy" id="1093978"/>
    <lineage>
        <taxon>Eukaryota</taxon>
        <taxon>Metazoa</taxon>
        <taxon>Spiralia</taxon>
        <taxon>Lophotrochozoa</taxon>
        <taxon>Mollusca</taxon>
        <taxon>Gastropoda</taxon>
        <taxon>Heterobranchia</taxon>
        <taxon>Euthyneura</taxon>
        <taxon>Panpulmonata</taxon>
        <taxon>Sacoglossa</taxon>
        <taxon>Placobranchoidea</taxon>
        <taxon>Plakobranchidae</taxon>
        <taxon>Elysia</taxon>
    </lineage>
</organism>
<gene>
    <name evidence="5" type="ORF">ElyMa_006845700</name>
</gene>
<dbReference type="GO" id="GO:0009791">
    <property type="term" value="P:post-embryonic development"/>
    <property type="evidence" value="ECO:0007669"/>
    <property type="project" value="TreeGrafter"/>
</dbReference>
<proteinExistence type="inferred from homology"/>
<comment type="similarity">
    <text evidence="2">Belongs to the UPF0456 family.</text>
</comment>